<keyword evidence="2" id="KW-0812">Transmembrane</keyword>
<dbReference type="SUPFAM" id="SSF48452">
    <property type="entry name" value="TPR-like"/>
    <property type="match status" value="1"/>
</dbReference>
<keyword evidence="2" id="KW-1133">Transmembrane helix</keyword>
<dbReference type="EMBL" id="MN990729">
    <property type="protein sequence ID" value="QJR98156.1"/>
    <property type="molecule type" value="Genomic_DNA"/>
</dbReference>
<proteinExistence type="predicted"/>
<keyword evidence="1" id="KW-0802">TPR repeat</keyword>
<dbReference type="InterPro" id="IPR019734">
    <property type="entry name" value="TPR_rpt"/>
</dbReference>
<dbReference type="AlphaFoldDB" id="A0A6M4NMN6"/>
<gene>
    <name evidence="3" type="ORF">PlAlph_1600</name>
</gene>
<evidence type="ECO:0000256" key="1">
    <source>
        <dbReference type="PROSITE-ProRule" id="PRU00339"/>
    </source>
</evidence>
<name>A0A6M4NMN6_9PROT</name>
<protein>
    <submittedName>
        <fullName evidence="3">Uncharacterized protein</fullName>
    </submittedName>
</protein>
<accession>A0A6M4NMN6</accession>
<sequence>MNNIFDISTFSDAITERLKTLYLSAETYLTSLPQEKLIAVLLFLFSILLITVLIFVWYIRTVVNSIQETKRKEAELLQSQDNRLDRVISTIDDEEYSPLDSEVIETIQKPEAPRQQRIISKNQPLDFDWDRRKKADGSEIIKSADAFQYRLKPKKLKNLLGLIIDLLERGVDEPKIAQTIMYKNQHLNSEDDIIQTITAIKFFIYMCLNKRFRRIDSDKMLPQEAAAIFHIARGDCSLALVLLETLIDNNITKIKSMREGREKERYWCETSNCATIFGTLASFENIRLAAGAFELAIELNPRNVTAWGRIGDMYTKLENSDKAVWAYSNVLNLADEGLYTQQIANANKMLAAYYNETGWREKSAEMNEKSRSFYDGTGINLPLTEREVKIVRIIESKEDENMETIVDNLFSEQKNIQTNGYV</sequence>
<reference evidence="3" key="1">
    <citation type="submission" date="2020-01" db="EMBL/GenBank/DDBJ databases">
        <title>Gastrointestinal microbiota of LL stock colony Peromyscus leucopus.</title>
        <authorList>
            <person name="Milovic A."/>
            <person name="Bassam K."/>
            <person name="Keay E."/>
            <person name="Barbour A.G."/>
        </authorList>
    </citation>
    <scope>NUCLEOTIDE SEQUENCE</scope>
    <source>
        <strain evidence="3">LL90</strain>
    </source>
</reference>
<feature type="repeat" description="TPR" evidence="1">
    <location>
        <begin position="304"/>
        <end position="337"/>
    </location>
</feature>
<evidence type="ECO:0000313" key="3">
    <source>
        <dbReference type="EMBL" id="QJR98156.1"/>
    </source>
</evidence>
<feature type="transmembrane region" description="Helical" evidence="2">
    <location>
        <begin position="37"/>
        <end position="59"/>
    </location>
</feature>
<keyword evidence="2" id="KW-0472">Membrane</keyword>
<dbReference type="PROSITE" id="PS50005">
    <property type="entry name" value="TPR"/>
    <property type="match status" value="1"/>
</dbReference>
<evidence type="ECO:0000256" key="2">
    <source>
        <dbReference type="SAM" id="Phobius"/>
    </source>
</evidence>
<dbReference type="Gene3D" id="1.25.40.10">
    <property type="entry name" value="Tetratricopeptide repeat domain"/>
    <property type="match status" value="1"/>
</dbReference>
<organism evidence="3">
    <name type="scientific">uncultured Alphaproteobacteria bacterium</name>
    <dbReference type="NCBI Taxonomy" id="91750"/>
    <lineage>
        <taxon>Bacteria</taxon>
        <taxon>Pseudomonadati</taxon>
        <taxon>Pseudomonadota</taxon>
        <taxon>Alphaproteobacteria</taxon>
        <taxon>environmental samples</taxon>
    </lineage>
</organism>
<dbReference type="InterPro" id="IPR011990">
    <property type="entry name" value="TPR-like_helical_dom_sf"/>
</dbReference>